<evidence type="ECO:0000313" key="2">
    <source>
        <dbReference type="EMBL" id="KIO31436.1"/>
    </source>
</evidence>
<organism evidence="2 3">
    <name type="scientific">Tulasnella calospora MUT 4182</name>
    <dbReference type="NCBI Taxonomy" id="1051891"/>
    <lineage>
        <taxon>Eukaryota</taxon>
        <taxon>Fungi</taxon>
        <taxon>Dikarya</taxon>
        <taxon>Basidiomycota</taxon>
        <taxon>Agaricomycotina</taxon>
        <taxon>Agaricomycetes</taxon>
        <taxon>Cantharellales</taxon>
        <taxon>Tulasnellaceae</taxon>
        <taxon>Tulasnella</taxon>
    </lineage>
</organism>
<protein>
    <submittedName>
        <fullName evidence="2">Uncharacterized protein</fullName>
    </submittedName>
</protein>
<reference evidence="2 3" key="1">
    <citation type="submission" date="2014-04" db="EMBL/GenBank/DDBJ databases">
        <authorList>
            <consortium name="DOE Joint Genome Institute"/>
            <person name="Kuo A."/>
            <person name="Girlanda M."/>
            <person name="Perotto S."/>
            <person name="Kohler A."/>
            <person name="Nagy L.G."/>
            <person name="Floudas D."/>
            <person name="Copeland A."/>
            <person name="Barry K.W."/>
            <person name="Cichocki N."/>
            <person name="Veneault-Fourrey C."/>
            <person name="LaButti K."/>
            <person name="Lindquist E.A."/>
            <person name="Lipzen A."/>
            <person name="Lundell T."/>
            <person name="Morin E."/>
            <person name="Murat C."/>
            <person name="Sun H."/>
            <person name="Tunlid A."/>
            <person name="Henrissat B."/>
            <person name="Grigoriev I.V."/>
            <person name="Hibbett D.S."/>
            <person name="Martin F."/>
            <person name="Nordberg H.P."/>
            <person name="Cantor M.N."/>
            <person name="Hua S.X."/>
        </authorList>
    </citation>
    <scope>NUCLEOTIDE SEQUENCE [LARGE SCALE GENOMIC DNA]</scope>
    <source>
        <strain evidence="2 3">MUT 4182</strain>
    </source>
</reference>
<name>A0A0C3QRP7_9AGAM</name>
<dbReference type="Proteomes" id="UP000054248">
    <property type="component" value="Unassembled WGS sequence"/>
</dbReference>
<sequence>MDDIMAGFRGPTKEKSSQQQVAVAVNPLAQPRPAVKTTLHTSPAVLPKLQRSTPVVADRQPGPQSTLPRHLGTGSEVVAQLGSVILSSNAPSTVPATGKVNGPPVGNPIQVELPFEAAPPGTTLESSDAAMDGVEPGRMVKGSRRVA</sequence>
<feature type="region of interest" description="Disordered" evidence="1">
    <location>
        <begin position="118"/>
        <end position="147"/>
    </location>
</feature>
<dbReference type="OrthoDB" id="3313394at2759"/>
<feature type="region of interest" description="Disordered" evidence="1">
    <location>
        <begin position="40"/>
        <end position="72"/>
    </location>
</feature>
<evidence type="ECO:0000256" key="1">
    <source>
        <dbReference type="SAM" id="MobiDB-lite"/>
    </source>
</evidence>
<gene>
    <name evidence="2" type="ORF">M407DRAFT_133497</name>
</gene>
<proteinExistence type="predicted"/>
<dbReference type="HOGENOM" id="CLU_1769453_0_0_1"/>
<dbReference type="EMBL" id="KN822963">
    <property type="protein sequence ID" value="KIO31436.1"/>
    <property type="molecule type" value="Genomic_DNA"/>
</dbReference>
<evidence type="ECO:0000313" key="3">
    <source>
        <dbReference type="Proteomes" id="UP000054248"/>
    </source>
</evidence>
<accession>A0A0C3QRP7</accession>
<reference evidence="3" key="2">
    <citation type="submission" date="2015-01" db="EMBL/GenBank/DDBJ databases">
        <title>Evolutionary Origins and Diversification of the Mycorrhizal Mutualists.</title>
        <authorList>
            <consortium name="DOE Joint Genome Institute"/>
            <consortium name="Mycorrhizal Genomics Consortium"/>
            <person name="Kohler A."/>
            <person name="Kuo A."/>
            <person name="Nagy L.G."/>
            <person name="Floudas D."/>
            <person name="Copeland A."/>
            <person name="Barry K.W."/>
            <person name="Cichocki N."/>
            <person name="Veneault-Fourrey C."/>
            <person name="LaButti K."/>
            <person name="Lindquist E.A."/>
            <person name="Lipzen A."/>
            <person name="Lundell T."/>
            <person name="Morin E."/>
            <person name="Murat C."/>
            <person name="Riley R."/>
            <person name="Ohm R."/>
            <person name="Sun H."/>
            <person name="Tunlid A."/>
            <person name="Henrissat B."/>
            <person name="Grigoriev I.V."/>
            <person name="Hibbett D.S."/>
            <person name="Martin F."/>
        </authorList>
    </citation>
    <scope>NUCLEOTIDE SEQUENCE [LARGE SCALE GENOMIC DNA]</scope>
    <source>
        <strain evidence="3">MUT 4182</strain>
    </source>
</reference>
<dbReference type="AlphaFoldDB" id="A0A0C3QRP7"/>
<keyword evidence="3" id="KW-1185">Reference proteome</keyword>